<dbReference type="Pfam" id="PF00076">
    <property type="entry name" value="RRM_1"/>
    <property type="match status" value="1"/>
</dbReference>
<dbReference type="InterPro" id="IPR035979">
    <property type="entry name" value="RBD_domain_sf"/>
</dbReference>
<dbReference type="SUPFAM" id="SSF48452">
    <property type="entry name" value="TPR-like"/>
    <property type="match status" value="1"/>
</dbReference>
<dbReference type="InterPro" id="IPR011990">
    <property type="entry name" value="TPR-like_helical_dom_sf"/>
</dbReference>
<dbReference type="WBParaSite" id="Gr19_v10_g13946.t1">
    <property type="protein sequence ID" value="Gr19_v10_g13946.t1"/>
    <property type="gene ID" value="Gr19_v10_g13946"/>
</dbReference>
<dbReference type="PANTHER" id="PTHR13007:SF19">
    <property type="entry name" value="PRE-MRNA-SPLICING FACTOR 18"/>
    <property type="match status" value="1"/>
</dbReference>
<dbReference type="GO" id="GO:0000350">
    <property type="term" value="P:generation of catalytic spliceosome for second transesterification step"/>
    <property type="evidence" value="ECO:0007669"/>
    <property type="project" value="TreeGrafter"/>
</dbReference>
<comment type="similarity">
    <text evidence="2">Belongs to the PRP18 family.</text>
</comment>
<dbReference type="SMART" id="SM00500">
    <property type="entry name" value="SFM"/>
    <property type="match status" value="1"/>
</dbReference>
<evidence type="ECO:0000256" key="6">
    <source>
        <dbReference type="ARBA" id="ARBA00023187"/>
    </source>
</evidence>
<comment type="subcellular location">
    <subcellularLocation>
        <location evidence="1">Nucleus</location>
    </subcellularLocation>
</comment>
<dbReference type="InterPro" id="IPR000504">
    <property type="entry name" value="RRM_dom"/>
</dbReference>
<evidence type="ECO:0000256" key="8">
    <source>
        <dbReference type="ARBA" id="ARBA00031388"/>
    </source>
</evidence>
<keyword evidence="4" id="KW-0507">mRNA processing</keyword>
<dbReference type="Gene3D" id="4.10.280.110">
    <property type="entry name" value="Pre-mRNA processing factor 4 domain"/>
    <property type="match status" value="1"/>
</dbReference>
<evidence type="ECO:0000256" key="3">
    <source>
        <dbReference type="ARBA" id="ARBA00018242"/>
    </source>
</evidence>
<evidence type="ECO:0000256" key="2">
    <source>
        <dbReference type="ARBA" id="ARBA00008137"/>
    </source>
</evidence>
<dbReference type="SUPFAM" id="SSF54928">
    <property type="entry name" value="RNA-binding domain, RBD"/>
    <property type="match status" value="1"/>
</dbReference>
<dbReference type="InterPro" id="IPR012677">
    <property type="entry name" value="Nucleotide-bd_a/b_plait_sf"/>
</dbReference>
<evidence type="ECO:0000256" key="9">
    <source>
        <dbReference type="PROSITE-ProRule" id="PRU00176"/>
    </source>
</evidence>
<feature type="region of interest" description="Disordered" evidence="10">
    <location>
        <begin position="517"/>
        <end position="650"/>
    </location>
</feature>
<dbReference type="SUPFAM" id="SSF158230">
    <property type="entry name" value="PRP4-like"/>
    <property type="match status" value="1"/>
</dbReference>
<name>A0A914H592_GLORO</name>
<keyword evidence="7" id="KW-0539">Nucleus</keyword>
<dbReference type="Gene3D" id="3.30.70.330">
    <property type="match status" value="1"/>
</dbReference>
<dbReference type="Pfam" id="PF02840">
    <property type="entry name" value="Prp18"/>
    <property type="match status" value="1"/>
</dbReference>
<keyword evidence="5" id="KW-0747">Spliceosome</keyword>
<dbReference type="InterPro" id="IPR036285">
    <property type="entry name" value="PRP4-like_sf"/>
</dbReference>
<dbReference type="Gene3D" id="1.20.940.10">
    <property type="entry name" value="Functional domain of the splicing factor Prp18"/>
    <property type="match status" value="1"/>
</dbReference>
<dbReference type="GO" id="GO:0003723">
    <property type="term" value="F:RNA binding"/>
    <property type="evidence" value="ECO:0007669"/>
    <property type="project" value="UniProtKB-UniRule"/>
</dbReference>
<evidence type="ECO:0000256" key="7">
    <source>
        <dbReference type="ARBA" id="ARBA00023242"/>
    </source>
</evidence>
<dbReference type="InterPro" id="IPR014906">
    <property type="entry name" value="PRP4-like"/>
</dbReference>
<dbReference type="PANTHER" id="PTHR13007">
    <property type="entry name" value="PRE-MRNA SPLICING FACTOR-RELATED"/>
    <property type="match status" value="1"/>
</dbReference>
<feature type="domain" description="RRM" evidence="11">
    <location>
        <begin position="685"/>
        <end position="762"/>
    </location>
</feature>
<dbReference type="PROSITE" id="PS50102">
    <property type="entry name" value="RRM"/>
    <property type="match status" value="1"/>
</dbReference>
<evidence type="ECO:0000259" key="11">
    <source>
        <dbReference type="PROSITE" id="PS50102"/>
    </source>
</evidence>
<organism evidence="12 13">
    <name type="scientific">Globodera rostochiensis</name>
    <name type="common">Golden nematode worm</name>
    <name type="synonym">Heterodera rostochiensis</name>
    <dbReference type="NCBI Taxonomy" id="31243"/>
    <lineage>
        <taxon>Eukaryota</taxon>
        <taxon>Metazoa</taxon>
        <taxon>Ecdysozoa</taxon>
        <taxon>Nematoda</taxon>
        <taxon>Chromadorea</taxon>
        <taxon>Rhabditida</taxon>
        <taxon>Tylenchina</taxon>
        <taxon>Tylenchomorpha</taxon>
        <taxon>Tylenchoidea</taxon>
        <taxon>Heteroderidae</taxon>
        <taxon>Heteroderinae</taxon>
        <taxon>Globodera</taxon>
    </lineage>
</organism>
<evidence type="ECO:0000313" key="12">
    <source>
        <dbReference type="Proteomes" id="UP000887572"/>
    </source>
</evidence>
<reference evidence="13" key="1">
    <citation type="submission" date="2022-11" db="UniProtKB">
        <authorList>
            <consortium name="WormBaseParasite"/>
        </authorList>
    </citation>
    <scope>IDENTIFICATION</scope>
</reference>
<feature type="compositionally biased region" description="Polar residues" evidence="10">
    <location>
        <begin position="602"/>
        <end position="614"/>
    </location>
</feature>
<dbReference type="Proteomes" id="UP000887572">
    <property type="component" value="Unplaced"/>
</dbReference>
<evidence type="ECO:0000256" key="5">
    <source>
        <dbReference type="ARBA" id="ARBA00022728"/>
    </source>
</evidence>
<dbReference type="GO" id="GO:0005682">
    <property type="term" value="C:U5 snRNP"/>
    <property type="evidence" value="ECO:0007669"/>
    <property type="project" value="TreeGrafter"/>
</dbReference>
<sequence length="879" mass="99194">MDLLQIIAQKRKQIEDIAIEHGSGAKMIRHADLFKKERDAYLERQKQLEKGQQTSIKGLNTEDILDAKLSSKGSDSLSRQEVVRRLRARGQPIRLFGESDAIALKRLRRLEIEKTEQNDGWKNDFQAALSQVENEELMEQVIRGARGKDEMGRHDVQIQENEDDASLDQIVTRAPMLGSGNDQADCDLIRAFLSYILKRWGKQLNAREEGAKRSAEGRLQSLEKYTVNNDIRLYLTNIAKLCVVERNYLVASTAYMEMSIGNAPWPVGVTRSGIHQRPGSSKAYVSNVAHVMNDETQRKYIHGLKRIIIKVINDMDQKKALAVEQLQKALLDAEKSGKYSYEELTSIWEKAKEAIETEDQMVSLYTTFIYLTRRFSEREQSGFDYSKVEALFYEGSNFLEECFEGYSDASIQFDKNSAYFFYTKLKKVDQAREIWNKLLEAEQSAFPWLEAISLERAYGDTQYARRLFFKALDAVTYRQEEIFGRFVQFEREEGTREQLDLALARVNAKVTENNVRMKQQQYKQQKRGWAKASDGQIPVKKNKEKGKEATKKNEKKTYGPNEQRRTETAKAHEQADLGQESGECGEETDRRMETDGDKQRANKNASATFGTSTVPMGPVLPGILPSSGGRNAKDDDEEPSGEKESVEEAMVFESNKREQVTGEKRKRLSNSPENAFPYNTGLEKNKLFVKKLDWACTGEELKRFFEKFGEVVDARIVTKWNGRSKGCAYIEFADKGSASAALMGSDGAEIRGRKIAVFLSNPPLPKRARMETASDQHSAADGGLGSASTSKTVPPTVKTEQNQRKHQQTKAATSLMPRAAFFTGGGQRIGRASRLMLPTSISKRTANLGTEENGASPVGVVTDSTKEMTLQHQEEANTN</sequence>
<evidence type="ECO:0000256" key="1">
    <source>
        <dbReference type="ARBA" id="ARBA00004123"/>
    </source>
</evidence>
<dbReference type="InterPro" id="IPR039979">
    <property type="entry name" value="PRPF18"/>
</dbReference>
<feature type="compositionally biased region" description="Basic and acidic residues" evidence="10">
    <location>
        <begin position="587"/>
        <end position="600"/>
    </location>
</feature>
<dbReference type="GO" id="GO:0071021">
    <property type="term" value="C:U2-type post-spliceosomal complex"/>
    <property type="evidence" value="ECO:0007669"/>
    <property type="project" value="TreeGrafter"/>
</dbReference>
<keyword evidence="6" id="KW-0508">mRNA splicing</keyword>
<proteinExistence type="inferred from homology"/>
<evidence type="ECO:0000256" key="10">
    <source>
        <dbReference type="SAM" id="MobiDB-lite"/>
    </source>
</evidence>
<dbReference type="SMART" id="SM00386">
    <property type="entry name" value="HAT"/>
    <property type="match status" value="3"/>
</dbReference>
<protein>
    <recommendedName>
        <fullName evidence="3">Pre-mRNA-splicing factor 18</fullName>
    </recommendedName>
    <alternativeName>
        <fullName evidence="8">PRP18 homolog</fullName>
    </alternativeName>
</protein>
<evidence type="ECO:0000313" key="13">
    <source>
        <dbReference type="WBParaSite" id="Gr19_v10_g13946.t1"/>
    </source>
</evidence>
<dbReference type="AlphaFoldDB" id="A0A914H592"/>
<dbReference type="Pfam" id="PF08799">
    <property type="entry name" value="PRP4"/>
    <property type="match status" value="1"/>
</dbReference>
<dbReference type="GO" id="GO:0046540">
    <property type="term" value="C:U4/U6 x U5 tri-snRNP complex"/>
    <property type="evidence" value="ECO:0007669"/>
    <property type="project" value="TreeGrafter"/>
</dbReference>
<dbReference type="InterPro" id="IPR003107">
    <property type="entry name" value="HAT"/>
</dbReference>
<dbReference type="SMART" id="SM00360">
    <property type="entry name" value="RRM"/>
    <property type="match status" value="1"/>
</dbReference>
<accession>A0A914H592</accession>
<keyword evidence="12" id="KW-1185">Reference proteome</keyword>
<feature type="region of interest" description="Disordered" evidence="10">
    <location>
        <begin position="767"/>
        <end position="812"/>
    </location>
</feature>
<dbReference type="SUPFAM" id="SSF47938">
    <property type="entry name" value="Functional domain of the splicing factor Prp18"/>
    <property type="match status" value="1"/>
</dbReference>
<feature type="compositionally biased region" description="Basic and acidic residues" evidence="10">
    <location>
        <begin position="545"/>
        <end position="575"/>
    </location>
</feature>
<evidence type="ECO:0000256" key="4">
    <source>
        <dbReference type="ARBA" id="ARBA00022664"/>
    </source>
</evidence>
<keyword evidence="9" id="KW-0694">RNA-binding</keyword>
<dbReference type="InterPro" id="IPR004098">
    <property type="entry name" value="Prp18"/>
</dbReference>